<feature type="region of interest" description="Disordered" evidence="3">
    <location>
        <begin position="57"/>
        <end position="76"/>
    </location>
</feature>
<evidence type="ECO:0000313" key="6">
    <source>
        <dbReference type="Proteomes" id="UP000264353"/>
    </source>
</evidence>
<gene>
    <name evidence="5" type="ORF">BRARA_F01087</name>
</gene>
<evidence type="ECO:0000259" key="4">
    <source>
        <dbReference type="Pfam" id="PF16987"/>
    </source>
</evidence>
<dbReference type="AlphaFoldDB" id="A0A397YWB3"/>
<evidence type="ECO:0000313" key="5">
    <source>
        <dbReference type="EMBL" id="RID57732.1"/>
    </source>
</evidence>
<evidence type="ECO:0000256" key="1">
    <source>
        <dbReference type="ARBA" id="ARBA00004123"/>
    </source>
</evidence>
<dbReference type="Gene3D" id="1.10.246.20">
    <property type="entry name" value="Coactivator CBP, KIX domain"/>
    <property type="match status" value="1"/>
</dbReference>
<dbReference type="GO" id="GO:0006355">
    <property type="term" value="P:regulation of DNA-templated transcription"/>
    <property type="evidence" value="ECO:0007669"/>
    <property type="project" value="InterPro"/>
</dbReference>
<comment type="subcellular location">
    <subcellularLocation>
        <location evidence="1">Nucleus</location>
    </subcellularLocation>
</comment>
<proteinExistence type="predicted"/>
<sequence>MFFSLRELETLKKHIPYSGKEGIEELMRVAVSFEELIFNTATSQVDYLRKISSRMQSMEEGSEIKQEEFSKRRKTS</sequence>
<keyword evidence="2" id="KW-0539">Nucleus</keyword>
<dbReference type="Pfam" id="PF16987">
    <property type="entry name" value="KIX_2"/>
    <property type="match status" value="1"/>
</dbReference>
<organism evidence="5 6">
    <name type="scientific">Brassica campestris</name>
    <name type="common">Field mustard</name>
    <dbReference type="NCBI Taxonomy" id="3711"/>
    <lineage>
        <taxon>Eukaryota</taxon>
        <taxon>Viridiplantae</taxon>
        <taxon>Streptophyta</taxon>
        <taxon>Embryophyta</taxon>
        <taxon>Tracheophyta</taxon>
        <taxon>Spermatophyta</taxon>
        <taxon>Magnoliopsida</taxon>
        <taxon>eudicotyledons</taxon>
        <taxon>Gunneridae</taxon>
        <taxon>Pentapetalae</taxon>
        <taxon>rosids</taxon>
        <taxon>malvids</taxon>
        <taxon>Brassicales</taxon>
        <taxon>Brassicaceae</taxon>
        <taxon>Brassiceae</taxon>
        <taxon>Brassica</taxon>
    </lineage>
</organism>
<dbReference type="EMBL" id="CM010633">
    <property type="protein sequence ID" value="RID57732.1"/>
    <property type="molecule type" value="Genomic_DNA"/>
</dbReference>
<dbReference type="Proteomes" id="UP000264353">
    <property type="component" value="Chromosome A6"/>
</dbReference>
<accession>A0A397YWB3</accession>
<evidence type="ECO:0000256" key="3">
    <source>
        <dbReference type="SAM" id="MobiDB-lite"/>
    </source>
</evidence>
<evidence type="ECO:0000256" key="2">
    <source>
        <dbReference type="ARBA" id="ARBA00023242"/>
    </source>
</evidence>
<protein>
    <recommendedName>
        <fullName evidence="4">Mediator complex subunit 15 KIX domain-containing protein</fullName>
    </recommendedName>
</protein>
<dbReference type="InterPro" id="IPR036546">
    <property type="entry name" value="MED15_KIX"/>
</dbReference>
<feature type="domain" description="Mediator complex subunit 15 KIX" evidence="4">
    <location>
        <begin position="8"/>
        <end position="66"/>
    </location>
</feature>
<dbReference type="InterPro" id="IPR036529">
    <property type="entry name" value="KIX_dom_sf"/>
</dbReference>
<name>A0A397YWB3_BRACM</name>
<reference evidence="5 6" key="1">
    <citation type="submission" date="2018-06" db="EMBL/GenBank/DDBJ databases">
        <title>WGS assembly of Brassica rapa FPsc.</title>
        <authorList>
            <person name="Bowman J."/>
            <person name="Kohchi T."/>
            <person name="Yamato K."/>
            <person name="Jenkins J."/>
            <person name="Shu S."/>
            <person name="Ishizaki K."/>
            <person name="Yamaoka S."/>
            <person name="Nishihama R."/>
            <person name="Nakamura Y."/>
            <person name="Berger F."/>
            <person name="Adam C."/>
            <person name="Aki S."/>
            <person name="Althoff F."/>
            <person name="Araki T."/>
            <person name="Arteaga-Vazquez M."/>
            <person name="Balasubrmanian S."/>
            <person name="Bauer D."/>
            <person name="Boehm C."/>
            <person name="Briginshaw L."/>
            <person name="Caballero-Perez J."/>
            <person name="Catarino B."/>
            <person name="Chen F."/>
            <person name="Chiyoda S."/>
            <person name="Chovatia M."/>
            <person name="Davies K."/>
            <person name="Delmans M."/>
            <person name="Demura T."/>
            <person name="Dierschke T."/>
            <person name="Dolan L."/>
            <person name="Dorantes-Acosta A."/>
            <person name="Eklund D."/>
            <person name="Florent S."/>
            <person name="Flores-Sandoval E."/>
            <person name="Fujiyama A."/>
            <person name="Fukuzawa H."/>
            <person name="Galik B."/>
            <person name="Grimanelli D."/>
            <person name="Grimwood J."/>
            <person name="Grossniklaus U."/>
            <person name="Hamada T."/>
            <person name="Haseloff J."/>
            <person name="Hetherington A."/>
            <person name="Higo A."/>
            <person name="Hirakawa Y."/>
            <person name="Hundley H."/>
            <person name="Ikeda Y."/>
            <person name="Inoue K."/>
            <person name="Inoue S."/>
            <person name="Ishida S."/>
            <person name="Jia Q."/>
            <person name="Kakita M."/>
            <person name="Kanazawa T."/>
            <person name="Kawai Y."/>
            <person name="Kawashima T."/>
            <person name="Kennedy M."/>
            <person name="Kinose K."/>
            <person name="Kinoshita T."/>
            <person name="Kohara Y."/>
            <person name="Koide E."/>
            <person name="Komatsu K."/>
            <person name="Kopischke S."/>
            <person name="Kubo M."/>
            <person name="Kyozuka J."/>
            <person name="Lagercrantz U."/>
            <person name="Lin S."/>
            <person name="Lindquist E."/>
            <person name="Lipzen A."/>
            <person name="Lu C."/>
            <person name="Luna E."/>
            <person name="Martienssen R."/>
            <person name="Minamino N."/>
            <person name="Mizutani M."/>
            <person name="Mizutani M."/>
            <person name="Mochizuki N."/>
            <person name="Monte I."/>
            <person name="Mosher R."/>
            <person name="Nagasaki H."/>
            <person name="Nakagami H."/>
            <person name="Naramoto S."/>
            <person name="Nishitani K."/>
            <person name="Ohtani M."/>
            <person name="Okamoto T."/>
            <person name="Okumura M."/>
            <person name="Phillips J."/>
            <person name="Pollak B."/>
            <person name="Reinders A."/>
            <person name="Roevekamp M."/>
            <person name="Sano R."/>
            <person name="Sawa S."/>
            <person name="Schmid M."/>
            <person name="Shirakawa M."/>
            <person name="Solano R."/>
            <person name="Spunde A."/>
            <person name="Suetsugu N."/>
            <person name="Sugano S."/>
            <person name="Sugiyama A."/>
            <person name="Sun R."/>
            <person name="Suzuki Y."/>
            <person name="Takenaka M."/>
            <person name="Takezawa D."/>
            <person name="Tomogane H."/>
            <person name="Tsuzuki M."/>
            <person name="Ueda T."/>
            <person name="Umeda M."/>
            <person name="Ward J."/>
            <person name="Watanabe Y."/>
            <person name="Yazaki K."/>
            <person name="Yokoyama R."/>
            <person name="Yoshitake Y."/>
            <person name="Yotsui I."/>
            <person name="Zachgo S."/>
            <person name="Schmutz J."/>
        </authorList>
    </citation>
    <scope>NUCLEOTIDE SEQUENCE [LARGE SCALE GENOMIC DNA]</scope>
    <source>
        <strain evidence="6">cv. B-3</strain>
    </source>
</reference>
<dbReference type="GO" id="GO:0003712">
    <property type="term" value="F:transcription coregulator activity"/>
    <property type="evidence" value="ECO:0007669"/>
    <property type="project" value="InterPro"/>
</dbReference>
<dbReference type="GO" id="GO:0005634">
    <property type="term" value="C:nucleus"/>
    <property type="evidence" value="ECO:0007669"/>
    <property type="project" value="UniProtKB-SubCell"/>
</dbReference>